<evidence type="ECO:0000256" key="6">
    <source>
        <dbReference type="ARBA" id="ARBA00022993"/>
    </source>
</evidence>
<evidence type="ECO:0000259" key="8">
    <source>
        <dbReference type="Pfam" id="PF01467"/>
    </source>
</evidence>
<proteinExistence type="inferred from homology"/>
<comment type="subcellular location">
    <subcellularLocation>
        <location evidence="7">Cytoplasm</location>
    </subcellularLocation>
</comment>
<dbReference type="NCBIfam" id="TIGR00125">
    <property type="entry name" value="cyt_tran_rel"/>
    <property type="match status" value="1"/>
</dbReference>
<comment type="function">
    <text evidence="7">Reversibly transfers an adenylyl group from ATP to 4'-phosphopantetheine, yielding dephospho-CoA (dPCoA) and pyrophosphate.</text>
</comment>
<keyword evidence="6 7" id="KW-0173">Coenzyme A biosynthesis</keyword>
<name>A0A2A2H4B7_METBR</name>
<dbReference type="NCBIfam" id="NF001985">
    <property type="entry name" value="PRK00777.1"/>
    <property type="match status" value="1"/>
</dbReference>
<evidence type="ECO:0000256" key="1">
    <source>
        <dbReference type="ARBA" id="ARBA00022490"/>
    </source>
</evidence>
<dbReference type="SUPFAM" id="SSF52374">
    <property type="entry name" value="Nucleotidylyl transferase"/>
    <property type="match status" value="1"/>
</dbReference>
<dbReference type="Proteomes" id="UP000217784">
    <property type="component" value="Unassembled WGS sequence"/>
</dbReference>
<dbReference type="Pfam" id="PF01467">
    <property type="entry name" value="CTP_transf_like"/>
    <property type="match status" value="1"/>
</dbReference>
<keyword evidence="10" id="KW-1185">Reference proteome</keyword>
<evidence type="ECO:0000256" key="3">
    <source>
        <dbReference type="ARBA" id="ARBA00022695"/>
    </source>
</evidence>
<dbReference type="EMBL" id="LMVM01000023">
    <property type="protein sequence ID" value="PAV04271.1"/>
    <property type="molecule type" value="Genomic_DNA"/>
</dbReference>
<gene>
    <name evidence="7" type="primary">coaD</name>
    <name evidence="9" type="ORF">ASJ80_05320</name>
</gene>
<keyword evidence="3 7" id="KW-0548">Nucleotidyltransferase</keyword>
<dbReference type="GO" id="GO:0015937">
    <property type="term" value="P:coenzyme A biosynthetic process"/>
    <property type="evidence" value="ECO:0007669"/>
    <property type="project" value="UniProtKB-UniRule"/>
</dbReference>
<reference evidence="9 10" key="1">
    <citation type="journal article" date="2017" name="BMC Genomics">
        <title>Genomic analysis of methanogenic archaea reveals a shift towards energy conservation.</title>
        <authorList>
            <person name="Gilmore S.P."/>
            <person name="Henske J.K."/>
            <person name="Sexton J.A."/>
            <person name="Solomon K.V."/>
            <person name="Seppala S."/>
            <person name="Yoo J.I."/>
            <person name="Huyett L.M."/>
            <person name="Pressman A."/>
            <person name="Cogan J.Z."/>
            <person name="Kivenson V."/>
            <person name="Peng X."/>
            <person name="Tan Y."/>
            <person name="Valentine D.L."/>
            <person name="O'Malley M.A."/>
        </authorList>
    </citation>
    <scope>NUCLEOTIDE SEQUENCE [LARGE SCALE GENOMIC DNA]</scope>
    <source>
        <strain evidence="9 10">M.o.H.</strain>
    </source>
</reference>
<sequence length="150" mass="17072">MKYKRVAVGGTFDHFHKGHEKLLNKAFEIGQYILVGVTSNKFGGRKGNIEPCSQRMSELEHFLQKFGSRYTVKRLENHYGPTVHDDQMDAIVVSNETEPVAHKINEIREQKGIKPLKIFVIGWVLAEDGKPISSTRIRNGEINRNGKVLK</sequence>
<keyword evidence="5 7" id="KW-0067">ATP-binding</keyword>
<comment type="catalytic activity">
    <reaction evidence="7">
        <text>(R)-4'-phosphopantetheine + ATP + H(+) = 3'-dephospho-CoA + diphosphate</text>
        <dbReference type="Rhea" id="RHEA:19801"/>
        <dbReference type="ChEBI" id="CHEBI:15378"/>
        <dbReference type="ChEBI" id="CHEBI:30616"/>
        <dbReference type="ChEBI" id="CHEBI:33019"/>
        <dbReference type="ChEBI" id="CHEBI:57328"/>
        <dbReference type="ChEBI" id="CHEBI:61723"/>
        <dbReference type="EC" id="2.7.7.3"/>
    </reaction>
</comment>
<dbReference type="EC" id="2.7.7.3" evidence="7"/>
<keyword evidence="1 7" id="KW-0963">Cytoplasm</keyword>
<comment type="pathway">
    <text evidence="7">Cofactor biosynthesis; coenzyme A biosynthesis.</text>
</comment>
<feature type="domain" description="Cytidyltransferase-like" evidence="8">
    <location>
        <begin position="8"/>
        <end position="139"/>
    </location>
</feature>
<evidence type="ECO:0000256" key="4">
    <source>
        <dbReference type="ARBA" id="ARBA00022741"/>
    </source>
</evidence>
<dbReference type="PANTHER" id="PTHR43793">
    <property type="entry name" value="FAD SYNTHASE"/>
    <property type="match status" value="1"/>
</dbReference>
<dbReference type="GO" id="GO:0004595">
    <property type="term" value="F:pantetheine-phosphate adenylyltransferase activity"/>
    <property type="evidence" value="ECO:0007669"/>
    <property type="project" value="UniProtKB-UniRule"/>
</dbReference>
<dbReference type="GO" id="GO:0005524">
    <property type="term" value="F:ATP binding"/>
    <property type="evidence" value="ECO:0007669"/>
    <property type="project" value="UniProtKB-KW"/>
</dbReference>
<evidence type="ECO:0000313" key="9">
    <source>
        <dbReference type="EMBL" id="PAV04271.1"/>
    </source>
</evidence>
<dbReference type="RefSeq" id="WP_069585323.1">
    <property type="nucleotide sequence ID" value="NZ_LMVM01000023.1"/>
</dbReference>
<dbReference type="GO" id="GO:0005737">
    <property type="term" value="C:cytoplasm"/>
    <property type="evidence" value="ECO:0007669"/>
    <property type="project" value="UniProtKB-SubCell"/>
</dbReference>
<dbReference type="UniPathway" id="UPA00241"/>
<accession>A0A2A2H4B7</accession>
<evidence type="ECO:0000313" key="10">
    <source>
        <dbReference type="Proteomes" id="UP000217784"/>
    </source>
</evidence>
<evidence type="ECO:0000256" key="5">
    <source>
        <dbReference type="ARBA" id="ARBA00022840"/>
    </source>
</evidence>
<comment type="caution">
    <text evidence="9">The sequence shown here is derived from an EMBL/GenBank/DDBJ whole genome shotgun (WGS) entry which is preliminary data.</text>
</comment>
<dbReference type="InterPro" id="IPR014729">
    <property type="entry name" value="Rossmann-like_a/b/a_fold"/>
</dbReference>
<dbReference type="HAMAP" id="MF_00647">
    <property type="entry name" value="PPAT_arch"/>
    <property type="match status" value="1"/>
</dbReference>
<dbReference type="OrthoDB" id="53228at2157"/>
<keyword evidence="2 7" id="KW-0808">Transferase</keyword>
<dbReference type="InterPro" id="IPR023540">
    <property type="entry name" value="PPAT_arch"/>
</dbReference>
<organism evidence="9 10">
    <name type="scientific">Methanobacterium bryantii</name>
    <dbReference type="NCBI Taxonomy" id="2161"/>
    <lineage>
        <taxon>Archaea</taxon>
        <taxon>Methanobacteriati</taxon>
        <taxon>Methanobacteriota</taxon>
        <taxon>Methanomada group</taxon>
        <taxon>Methanobacteria</taxon>
        <taxon>Methanobacteriales</taxon>
        <taxon>Methanobacteriaceae</taxon>
        <taxon>Methanobacterium</taxon>
    </lineage>
</organism>
<keyword evidence="4 7" id="KW-0547">Nucleotide-binding</keyword>
<comment type="similarity">
    <text evidence="7">Belongs to the eukaryotic CoaD family.</text>
</comment>
<dbReference type="Gene3D" id="3.40.50.620">
    <property type="entry name" value="HUPs"/>
    <property type="match status" value="1"/>
</dbReference>
<dbReference type="InterPro" id="IPR050385">
    <property type="entry name" value="Archaeal_FAD_synthase"/>
</dbReference>
<dbReference type="InterPro" id="IPR004821">
    <property type="entry name" value="Cyt_trans-like"/>
</dbReference>
<dbReference type="PANTHER" id="PTHR43793:SF1">
    <property type="entry name" value="FAD SYNTHASE"/>
    <property type="match status" value="1"/>
</dbReference>
<evidence type="ECO:0000256" key="7">
    <source>
        <dbReference type="HAMAP-Rule" id="MF_00647"/>
    </source>
</evidence>
<protein>
    <recommendedName>
        <fullName evidence="7">Phosphopantetheine adenylyltransferase</fullName>
        <ecNumber evidence="7">2.7.7.3</ecNumber>
    </recommendedName>
    <alternativeName>
        <fullName evidence="7">Dephospho-CoA pyrophosphorylase</fullName>
    </alternativeName>
    <alternativeName>
        <fullName evidence="7">Pantetheine-phosphate adenylyltransferase</fullName>
        <shortName evidence="7">PPAT</shortName>
    </alternativeName>
</protein>
<dbReference type="AlphaFoldDB" id="A0A2A2H4B7"/>
<evidence type="ECO:0000256" key="2">
    <source>
        <dbReference type="ARBA" id="ARBA00022679"/>
    </source>
</evidence>